<reference evidence="1" key="1">
    <citation type="submission" date="2023-04" db="EMBL/GenBank/DDBJ databases">
        <title>Draft Genome sequencing of Naganishia species isolated from polar environments using Oxford Nanopore Technology.</title>
        <authorList>
            <person name="Leo P."/>
            <person name="Venkateswaran K."/>
        </authorList>
    </citation>
    <scope>NUCLEOTIDE SEQUENCE</scope>
    <source>
        <strain evidence="1">MNA-CCFEE 5261</strain>
    </source>
</reference>
<accession>A0ACC2UV40</accession>
<name>A0ACC2UV40_9TREE</name>
<gene>
    <name evidence="1" type="ORF">QFC19_009390</name>
</gene>
<comment type="caution">
    <text evidence="1">The sequence shown here is derived from an EMBL/GenBank/DDBJ whole genome shotgun (WGS) entry which is preliminary data.</text>
</comment>
<evidence type="ECO:0000313" key="1">
    <source>
        <dbReference type="EMBL" id="KAJ9090878.1"/>
    </source>
</evidence>
<protein>
    <submittedName>
        <fullName evidence="1">Uncharacterized protein</fullName>
    </submittedName>
</protein>
<dbReference type="Proteomes" id="UP001241377">
    <property type="component" value="Unassembled WGS sequence"/>
</dbReference>
<sequence length="421" mass="48517">MTNYTLYEQGKLLLNEKYKYVSPIQEGSFGKVTLAIDVETNTKYAMKAMYKSNPGICNVARHEIKMLSKLGNGNANICQLVEWFETDDFVILMLEYCANGDLYDLIHSTTQVSAVDIWHIAREMQSGLEYAHSLGIYHRDIKPENVLFTEYGQVKLCDWGLSTTRRYSRDFKVGSEKYMAPECFGSRPDVSEYDCKYSDYWSFGVTLLTAIFGTSPFKPMGEANTVEADSNYKHFVNHQRTDVLFDIYPTMNQHCFEVVMTALKVGGVDDDLSSYKSKIESRSLQKLISTLQNNWKFGLTIDEEDELEDLNHDDHAVFDMDDIDIEQQTLPLPQESENLDVERRARKQDEPNKHLPFPSLVESYPLSKSWCDFDEDDFEKIFDNLSVAKRDKKLRLNTIDEGITTKHGQIHIVENEIYTSV</sequence>
<organism evidence="1 2">
    <name type="scientific">Naganishia cerealis</name>
    <dbReference type="NCBI Taxonomy" id="610337"/>
    <lineage>
        <taxon>Eukaryota</taxon>
        <taxon>Fungi</taxon>
        <taxon>Dikarya</taxon>
        <taxon>Basidiomycota</taxon>
        <taxon>Agaricomycotina</taxon>
        <taxon>Tremellomycetes</taxon>
        <taxon>Filobasidiales</taxon>
        <taxon>Filobasidiaceae</taxon>
        <taxon>Naganishia</taxon>
    </lineage>
</organism>
<keyword evidence="2" id="KW-1185">Reference proteome</keyword>
<evidence type="ECO:0000313" key="2">
    <source>
        <dbReference type="Proteomes" id="UP001241377"/>
    </source>
</evidence>
<dbReference type="EMBL" id="JASBWR010000160">
    <property type="protein sequence ID" value="KAJ9090878.1"/>
    <property type="molecule type" value="Genomic_DNA"/>
</dbReference>
<proteinExistence type="predicted"/>